<comment type="caution">
    <text evidence="1">The sequence shown here is derived from an EMBL/GenBank/DDBJ whole genome shotgun (WGS) entry which is preliminary data.</text>
</comment>
<evidence type="ECO:0000313" key="1">
    <source>
        <dbReference type="EMBL" id="PYC76750.1"/>
    </source>
</evidence>
<proteinExistence type="predicted"/>
<dbReference type="EMBL" id="PYBW01000081">
    <property type="protein sequence ID" value="PYC76750.1"/>
    <property type="molecule type" value="Genomic_DNA"/>
</dbReference>
<dbReference type="Pfam" id="PF12900">
    <property type="entry name" value="Pyridox_ox_2"/>
    <property type="match status" value="1"/>
</dbReference>
<keyword evidence="2" id="KW-1185">Reference proteome</keyword>
<dbReference type="InterPro" id="IPR024747">
    <property type="entry name" value="Pyridox_Oxase-rel"/>
</dbReference>
<accession>A0A2V4NCA0</accession>
<reference evidence="1 2" key="1">
    <citation type="submission" date="2018-03" db="EMBL/GenBank/DDBJ databases">
        <title>Bioinformatic expansion and discovery of thiopeptide antibiotics.</title>
        <authorList>
            <person name="Schwalen C.J."/>
            <person name="Hudson G.A."/>
            <person name="Mitchell D.A."/>
        </authorList>
    </citation>
    <scope>NUCLEOTIDE SEQUENCE [LARGE SCALE GENOMIC DNA]</scope>
    <source>
        <strain evidence="1 2">ATCC 21389</strain>
    </source>
</reference>
<dbReference type="SUPFAM" id="SSF50475">
    <property type="entry name" value="FMN-binding split barrel"/>
    <property type="match status" value="1"/>
</dbReference>
<sequence length="150" mass="16479">MDQVDRIEELDEAACLRLLSTVPIGRVVYTEHALLRVVPVAFQVEPGGRLVLALLPGSPVLRVLDGMVCAFQADRLDEHSRTGWSVVVHGTAAVVRDPAAHAELLRSGPRSWVTEREPVFVRLTSELFTGRRLHPPAVRDPLPHGQVTGE</sequence>
<dbReference type="Gene3D" id="2.30.110.10">
    <property type="entry name" value="Electron Transport, Fmn-binding Protein, Chain A"/>
    <property type="match status" value="1"/>
</dbReference>
<dbReference type="InterPro" id="IPR012349">
    <property type="entry name" value="Split_barrel_FMN-bd"/>
</dbReference>
<evidence type="ECO:0000313" key="2">
    <source>
        <dbReference type="Proteomes" id="UP000248039"/>
    </source>
</evidence>
<name>A0A2V4NCA0_9ACTN</name>
<dbReference type="AlphaFoldDB" id="A0A2V4NCA0"/>
<dbReference type="Proteomes" id="UP000248039">
    <property type="component" value="Unassembled WGS sequence"/>
</dbReference>
<gene>
    <name evidence="1" type="ORF">C7C46_21420</name>
</gene>
<dbReference type="OrthoDB" id="3212118at2"/>
<protein>
    <submittedName>
        <fullName evidence="1">Pyridoxamine 5'-phosphate oxidase</fullName>
    </submittedName>
</protein>
<organism evidence="1 2">
    <name type="scientific">Streptomyces tateyamensis</name>
    <dbReference type="NCBI Taxonomy" id="565073"/>
    <lineage>
        <taxon>Bacteria</taxon>
        <taxon>Bacillati</taxon>
        <taxon>Actinomycetota</taxon>
        <taxon>Actinomycetes</taxon>
        <taxon>Kitasatosporales</taxon>
        <taxon>Streptomycetaceae</taxon>
        <taxon>Streptomyces</taxon>
    </lineage>
</organism>
<dbReference type="RefSeq" id="WP_110671505.1">
    <property type="nucleotide sequence ID" value="NZ_PYBW01000081.1"/>
</dbReference>